<accession>A0A0A9BXS4</accession>
<protein>
    <submittedName>
        <fullName evidence="1">Uncharacterized protein</fullName>
    </submittedName>
</protein>
<name>A0A0A9BXS4_ARUDO</name>
<proteinExistence type="predicted"/>
<sequence>MPAWWIFWREKGSSTRQRESLRQCHFSRGLQFGGR</sequence>
<reference evidence="1" key="2">
    <citation type="journal article" date="2015" name="Data Brief">
        <title>Shoot transcriptome of the giant reed, Arundo donax.</title>
        <authorList>
            <person name="Barrero R.A."/>
            <person name="Guerrero F.D."/>
            <person name="Moolhuijzen P."/>
            <person name="Goolsby J.A."/>
            <person name="Tidwell J."/>
            <person name="Bellgard S.E."/>
            <person name="Bellgard M.I."/>
        </authorList>
    </citation>
    <scope>NUCLEOTIDE SEQUENCE</scope>
    <source>
        <tissue evidence="1">Shoot tissue taken approximately 20 cm above the soil surface</tissue>
    </source>
</reference>
<organism evidence="1">
    <name type="scientific">Arundo donax</name>
    <name type="common">Giant reed</name>
    <name type="synonym">Donax arundinaceus</name>
    <dbReference type="NCBI Taxonomy" id="35708"/>
    <lineage>
        <taxon>Eukaryota</taxon>
        <taxon>Viridiplantae</taxon>
        <taxon>Streptophyta</taxon>
        <taxon>Embryophyta</taxon>
        <taxon>Tracheophyta</taxon>
        <taxon>Spermatophyta</taxon>
        <taxon>Magnoliopsida</taxon>
        <taxon>Liliopsida</taxon>
        <taxon>Poales</taxon>
        <taxon>Poaceae</taxon>
        <taxon>PACMAD clade</taxon>
        <taxon>Arundinoideae</taxon>
        <taxon>Arundineae</taxon>
        <taxon>Arundo</taxon>
    </lineage>
</organism>
<dbReference type="AlphaFoldDB" id="A0A0A9BXS4"/>
<reference evidence="1" key="1">
    <citation type="submission" date="2014-09" db="EMBL/GenBank/DDBJ databases">
        <authorList>
            <person name="Magalhaes I.L.F."/>
            <person name="Oliveira U."/>
            <person name="Santos F.R."/>
            <person name="Vidigal T.H.D.A."/>
            <person name="Brescovit A.D."/>
            <person name="Santos A.J."/>
        </authorList>
    </citation>
    <scope>NUCLEOTIDE SEQUENCE</scope>
    <source>
        <tissue evidence="1">Shoot tissue taken approximately 20 cm above the soil surface</tissue>
    </source>
</reference>
<evidence type="ECO:0000313" key="1">
    <source>
        <dbReference type="EMBL" id="JAD64052.1"/>
    </source>
</evidence>
<dbReference type="EMBL" id="GBRH01233843">
    <property type="protein sequence ID" value="JAD64052.1"/>
    <property type="molecule type" value="Transcribed_RNA"/>
</dbReference>